<organism evidence="13 14">
    <name type="scientific">Akanthomyces muscarius</name>
    <name type="common">Entomopathogenic fungus</name>
    <name type="synonym">Lecanicillium muscarium</name>
    <dbReference type="NCBI Taxonomy" id="2231603"/>
    <lineage>
        <taxon>Eukaryota</taxon>
        <taxon>Fungi</taxon>
        <taxon>Dikarya</taxon>
        <taxon>Ascomycota</taxon>
        <taxon>Pezizomycotina</taxon>
        <taxon>Sordariomycetes</taxon>
        <taxon>Hypocreomycetidae</taxon>
        <taxon>Hypocreales</taxon>
        <taxon>Cordycipitaceae</taxon>
        <taxon>Akanthomyces</taxon>
    </lineage>
</organism>
<dbReference type="CDD" id="cd18580">
    <property type="entry name" value="ABC_6TM_ABCC_D2"/>
    <property type="match status" value="1"/>
</dbReference>
<dbReference type="InterPro" id="IPR050173">
    <property type="entry name" value="ABC_transporter_C-like"/>
</dbReference>
<dbReference type="RefSeq" id="XP_056053280.1">
    <property type="nucleotide sequence ID" value="XM_056201537.1"/>
</dbReference>
<evidence type="ECO:0000259" key="11">
    <source>
        <dbReference type="PROSITE" id="PS50893"/>
    </source>
</evidence>
<keyword evidence="5" id="KW-0547">Nucleotide-binding</keyword>
<keyword evidence="8 10" id="KW-0472">Membrane</keyword>
<dbReference type="PROSITE" id="PS00211">
    <property type="entry name" value="ABC_TRANSPORTER_1"/>
    <property type="match status" value="1"/>
</dbReference>
<proteinExistence type="predicted"/>
<feature type="transmembrane region" description="Helical" evidence="10">
    <location>
        <begin position="1017"/>
        <end position="1037"/>
    </location>
</feature>
<name>A0A9W8ULV3_AKAMU</name>
<dbReference type="EMBL" id="JAJHUN010000009">
    <property type="protein sequence ID" value="KAJ4151566.1"/>
    <property type="molecule type" value="Genomic_DNA"/>
</dbReference>
<dbReference type="SMART" id="SM00382">
    <property type="entry name" value="AAA"/>
    <property type="match status" value="2"/>
</dbReference>
<dbReference type="Proteomes" id="UP001144673">
    <property type="component" value="Chromosome 4"/>
</dbReference>
<evidence type="ECO:0000256" key="9">
    <source>
        <dbReference type="SAM" id="MobiDB-lite"/>
    </source>
</evidence>
<evidence type="ECO:0000256" key="6">
    <source>
        <dbReference type="ARBA" id="ARBA00022840"/>
    </source>
</evidence>
<dbReference type="KEGG" id="amus:LMH87_012257"/>
<feature type="transmembrane region" description="Helical" evidence="10">
    <location>
        <begin position="96"/>
        <end position="119"/>
    </location>
</feature>
<dbReference type="GO" id="GO:0140359">
    <property type="term" value="F:ABC-type transporter activity"/>
    <property type="evidence" value="ECO:0007669"/>
    <property type="project" value="InterPro"/>
</dbReference>
<evidence type="ECO:0000313" key="14">
    <source>
        <dbReference type="Proteomes" id="UP001144673"/>
    </source>
</evidence>
<dbReference type="InterPro" id="IPR036640">
    <property type="entry name" value="ABC1_TM_sf"/>
</dbReference>
<dbReference type="Gene3D" id="1.20.1560.10">
    <property type="entry name" value="ABC transporter type 1, transmembrane domain"/>
    <property type="match status" value="2"/>
</dbReference>
<evidence type="ECO:0000256" key="5">
    <source>
        <dbReference type="ARBA" id="ARBA00022741"/>
    </source>
</evidence>
<feature type="compositionally biased region" description="Low complexity" evidence="9">
    <location>
        <begin position="821"/>
        <end position="838"/>
    </location>
</feature>
<dbReference type="PANTHER" id="PTHR24223">
    <property type="entry name" value="ATP-BINDING CASSETTE SUB-FAMILY C"/>
    <property type="match status" value="1"/>
</dbReference>
<feature type="transmembrane region" description="Helical" evidence="10">
    <location>
        <begin position="63"/>
        <end position="84"/>
    </location>
</feature>
<dbReference type="PROSITE" id="PS50893">
    <property type="entry name" value="ABC_TRANSPORTER_2"/>
    <property type="match status" value="2"/>
</dbReference>
<dbReference type="Pfam" id="PF00005">
    <property type="entry name" value="ABC_tran"/>
    <property type="match status" value="2"/>
</dbReference>
<keyword evidence="14" id="KW-1185">Reference proteome</keyword>
<dbReference type="InterPro" id="IPR011527">
    <property type="entry name" value="ABC1_TM_dom"/>
</dbReference>
<dbReference type="GO" id="GO:0005524">
    <property type="term" value="F:ATP binding"/>
    <property type="evidence" value="ECO:0007669"/>
    <property type="project" value="UniProtKB-KW"/>
</dbReference>
<feature type="transmembrane region" description="Helical" evidence="10">
    <location>
        <begin position="270"/>
        <end position="291"/>
    </location>
</feature>
<accession>A0A9W8ULV3</accession>
<dbReference type="GO" id="GO:0005886">
    <property type="term" value="C:plasma membrane"/>
    <property type="evidence" value="ECO:0007669"/>
    <property type="project" value="UniProtKB-SubCell"/>
</dbReference>
<feature type="transmembrane region" description="Helical" evidence="10">
    <location>
        <begin position="152"/>
        <end position="171"/>
    </location>
</feature>
<dbReference type="PANTHER" id="PTHR24223:SF399">
    <property type="entry name" value="ABC TRANSPORTER ATNG"/>
    <property type="match status" value="1"/>
</dbReference>
<feature type="domain" description="ABC transmembrane type-1" evidence="12">
    <location>
        <begin position="875"/>
        <end position="1118"/>
    </location>
</feature>
<keyword evidence="6" id="KW-0067">ATP-binding</keyword>
<feature type="transmembrane region" description="Helical" evidence="10">
    <location>
        <begin position="918"/>
        <end position="944"/>
    </location>
</feature>
<feature type="transmembrane region" description="Helical" evidence="10">
    <location>
        <begin position="873"/>
        <end position="898"/>
    </location>
</feature>
<dbReference type="GeneID" id="80899416"/>
<feature type="domain" description="ABC transmembrane type-1" evidence="12">
    <location>
        <begin position="274"/>
        <end position="547"/>
    </location>
</feature>
<feature type="transmembrane region" description="Helical" evidence="10">
    <location>
        <begin position="521"/>
        <end position="539"/>
    </location>
</feature>
<evidence type="ECO:0008006" key="15">
    <source>
        <dbReference type="Google" id="ProtNLM"/>
    </source>
</evidence>
<evidence type="ECO:0000259" key="12">
    <source>
        <dbReference type="PROSITE" id="PS50929"/>
    </source>
</evidence>
<feature type="region of interest" description="Disordered" evidence="9">
    <location>
        <begin position="797"/>
        <end position="862"/>
    </location>
</feature>
<dbReference type="GO" id="GO:0016887">
    <property type="term" value="F:ATP hydrolysis activity"/>
    <property type="evidence" value="ECO:0007669"/>
    <property type="project" value="InterPro"/>
</dbReference>
<dbReference type="SUPFAM" id="SSF52540">
    <property type="entry name" value="P-loop containing nucleoside triphosphate hydrolases"/>
    <property type="match status" value="2"/>
</dbReference>
<dbReference type="Gene3D" id="3.40.50.300">
    <property type="entry name" value="P-loop containing nucleotide triphosphate hydrolases"/>
    <property type="match status" value="2"/>
</dbReference>
<evidence type="ECO:0000256" key="10">
    <source>
        <dbReference type="SAM" id="Phobius"/>
    </source>
</evidence>
<sequence>MSSLAQSNDSLFGPQLPGHFDFTVLFEHAMLGLIPTALVVSVTPLYLKVLLHTQRQVRPGYLLWSKLACGVALVAIQAANIMLWHKTDYFQSRVTVATSIMSLLASICTMAIIVVTHIYYLQPSSFLSLLFSLTMIFDITMARSYFLRNTLSAIAALQVCIVVLKFFLVILEEVSKRGLYLSQELRSTVSAETASGFWNRSLFVWLNPLLVFGWRNQFTIDKLPSIGEEFESERLFDRFSHHWVKANKSSRLALLLALLRTLKWQFAQVLLPRLLYIGFVIAQPFLVLRTVEAVGQEHTSRASTSGLIGACGIIYFGLAVTRTIFEHWGFRVVTSIRGILVVAVYDKTQRLSAEALDAGNAVTLMSTDVEGTEDIISLAYESWSCIIQVAFGIWILHTFIGAACFLIILPTLATFLGSILTGKKISGARAAWNAETENRVAATSNMLAQLKSVKSMGLSGSLLKQIEHKREVEIARSLRERYSLLWVFSFGAVNFTVTPAIVFAGAYFWTRSDDPMSVAEVFAILAVLAISSNPLIDLFRSVTQWSAAFASIARIQRFLLEKDYVDPRDVPMAAEVDADGEKEPRSAPRKPFAFELADVSVISPTTGPVLREVTFRIPWASHTMMWGPINCGKSTLLKLLLGEVELNGGTISAGSRDIAYCSQETWIENTTVEKVITGTRRLMRPLYSEIVRACALDADFQQMPNGDQTQTGSGGCNLSGGQRQRLGLARSAYAQKDIMVLDDLFSSVDPETAGLIFSRLFGPQGIVRRWNCTVIMTTNRLELLDFANQIFQFSKNGRVQEQNDNESEGSPAVGESSDENSAAGDAVGDQQQAGVGASDSEEAQLPSVQAKEGDNVPQPQDEGSGGDLSVYKYFLGSVGIFAILIWVFLAMIAAVGEWMPVIFLRIWFVKDPQNELSFVGYGILAVGSVAFNILCAAFYFTFIFPKTTTEMHRRLLKAVLGATPEFINDTDSGSLLNRFSQDISLVTHRLSILVNQFVFLSFTTLVEIGMIAAGSPYAIPVMLFILMVLSIIQVFYLRSSRQLRQLELEASSSLFTRFTETTEGIHHIRSFGWQKSLRRKLYAELDRSQKPTYLLYCIQRWLTLTMDLTSTVACLALVSLSLKLPHATSNAAVGLAMLSLIGFSSTATGYIQTWTAFETSFGAIRRIKLFVLGTPQEKDTLSGPPLPENWPTNGLIDFNAVSATYKTTDGVSHKALNNATVTIPAGQKIGIMGRTGSGKSTVLATILRMVEYAGSISIDGRNTRDVPRELLRSRITTITQEGLRIKATLRFNMYPFEGSRPSDDEIIDALRRVELWDHANRNGGLDAQYSTIRFTTAQKQLMFLARGILHQSTAGTKIVMIDEVTSSLTLDMERNMQRIIDQAFAGCTILLVSHRRESFLTADFVLQFRSGQLYSMMRRRSSTGGWVEVQEF</sequence>
<feature type="transmembrane region" description="Helical" evidence="10">
    <location>
        <begin position="303"/>
        <end position="321"/>
    </location>
</feature>
<dbReference type="InterPro" id="IPR044726">
    <property type="entry name" value="ABCC_6TM_D2"/>
</dbReference>
<comment type="subcellular location">
    <subcellularLocation>
        <location evidence="1">Cell membrane</location>
        <topology evidence="1">Multi-pass membrane protein</topology>
    </subcellularLocation>
</comment>
<keyword evidence="3" id="KW-1003">Cell membrane</keyword>
<protein>
    <recommendedName>
        <fullName evidence="15">ABC transporter</fullName>
    </recommendedName>
</protein>
<feature type="transmembrane region" description="Helical" evidence="10">
    <location>
        <begin position="484"/>
        <end position="509"/>
    </location>
</feature>
<gene>
    <name evidence="13" type="ORF">LMH87_012257</name>
</gene>
<evidence type="ECO:0000256" key="8">
    <source>
        <dbReference type="ARBA" id="ARBA00023136"/>
    </source>
</evidence>
<keyword evidence="4 10" id="KW-0812">Transmembrane</keyword>
<evidence type="ECO:0000256" key="2">
    <source>
        <dbReference type="ARBA" id="ARBA00022448"/>
    </source>
</evidence>
<dbReference type="InterPro" id="IPR056227">
    <property type="entry name" value="TMD0_ABC"/>
</dbReference>
<keyword evidence="7 10" id="KW-1133">Transmembrane helix</keyword>
<evidence type="ECO:0000256" key="4">
    <source>
        <dbReference type="ARBA" id="ARBA00022692"/>
    </source>
</evidence>
<feature type="transmembrane region" description="Helical" evidence="10">
    <location>
        <begin position="29"/>
        <end position="51"/>
    </location>
</feature>
<dbReference type="Pfam" id="PF00664">
    <property type="entry name" value="ABC_membrane"/>
    <property type="match status" value="2"/>
</dbReference>
<evidence type="ECO:0000256" key="7">
    <source>
        <dbReference type="ARBA" id="ARBA00022989"/>
    </source>
</evidence>
<feature type="transmembrane region" description="Helical" evidence="10">
    <location>
        <begin position="1132"/>
        <end position="1151"/>
    </location>
</feature>
<keyword evidence="2" id="KW-0813">Transport</keyword>
<dbReference type="InterPro" id="IPR003593">
    <property type="entry name" value="AAA+_ATPase"/>
</dbReference>
<reference evidence="13" key="1">
    <citation type="journal article" date="2023" name="Access Microbiol">
        <title>De-novo genome assembly for Akanthomyces muscarius, a biocontrol agent of insect agricultural pests.</title>
        <authorList>
            <person name="Erdos Z."/>
            <person name="Studholme D.J."/>
            <person name="Raymond B."/>
            <person name="Sharma M."/>
        </authorList>
    </citation>
    <scope>NUCLEOTIDE SEQUENCE</scope>
    <source>
        <strain evidence="13">Ve6</strain>
    </source>
</reference>
<evidence type="ECO:0000313" key="13">
    <source>
        <dbReference type="EMBL" id="KAJ4151566.1"/>
    </source>
</evidence>
<dbReference type="InterPro" id="IPR017871">
    <property type="entry name" value="ABC_transporter-like_CS"/>
</dbReference>
<feature type="transmembrane region" description="Helical" evidence="10">
    <location>
        <begin position="990"/>
        <end position="1011"/>
    </location>
</feature>
<evidence type="ECO:0000256" key="1">
    <source>
        <dbReference type="ARBA" id="ARBA00004651"/>
    </source>
</evidence>
<feature type="transmembrane region" description="Helical" evidence="10">
    <location>
        <begin position="391"/>
        <end position="416"/>
    </location>
</feature>
<feature type="domain" description="ABC transporter" evidence="11">
    <location>
        <begin position="594"/>
        <end position="820"/>
    </location>
</feature>
<comment type="caution">
    <text evidence="13">The sequence shown here is derived from an EMBL/GenBank/DDBJ whole genome shotgun (WGS) entry which is preliminary data.</text>
</comment>
<dbReference type="InterPro" id="IPR003439">
    <property type="entry name" value="ABC_transporter-like_ATP-bd"/>
</dbReference>
<dbReference type="Pfam" id="PF24357">
    <property type="entry name" value="TMD0_ABC"/>
    <property type="match status" value="1"/>
</dbReference>
<dbReference type="InterPro" id="IPR027417">
    <property type="entry name" value="P-loop_NTPase"/>
</dbReference>
<evidence type="ECO:0000256" key="3">
    <source>
        <dbReference type="ARBA" id="ARBA00022475"/>
    </source>
</evidence>
<feature type="domain" description="ABC transporter" evidence="11">
    <location>
        <begin position="1196"/>
        <end position="1429"/>
    </location>
</feature>
<dbReference type="SUPFAM" id="SSF90123">
    <property type="entry name" value="ABC transporter transmembrane region"/>
    <property type="match status" value="2"/>
</dbReference>
<dbReference type="PROSITE" id="PS50929">
    <property type="entry name" value="ABC_TM1F"/>
    <property type="match status" value="2"/>
</dbReference>